<name>A0A2H6KEC1_9APIC</name>
<evidence type="ECO:0000313" key="2">
    <source>
        <dbReference type="EMBL" id="GBE61342.1"/>
    </source>
</evidence>
<accession>A0A2H6KEC1</accession>
<organism evidence="2 3">
    <name type="scientific">Babesia ovata</name>
    <dbReference type="NCBI Taxonomy" id="189622"/>
    <lineage>
        <taxon>Eukaryota</taxon>
        <taxon>Sar</taxon>
        <taxon>Alveolata</taxon>
        <taxon>Apicomplexa</taxon>
        <taxon>Aconoidasida</taxon>
        <taxon>Piroplasmida</taxon>
        <taxon>Babesiidae</taxon>
        <taxon>Babesia</taxon>
    </lineage>
</organism>
<dbReference type="RefSeq" id="XP_028867585.1">
    <property type="nucleotide sequence ID" value="XM_029011752.1"/>
</dbReference>
<reference evidence="2 3" key="1">
    <citation type="journal article" date="2017" name="BMC Genomics">
        <title>Whole-genome assembly of Babesia ovata and comparative genomics between closely related pathogens.</title>
        <authorList>
            <person name="Yamagishi J."/>
            <person name="Asada M."/>
            <person name="Hakimi H."/>
            <person name="Tanaka T.Q."/>
            <person name="Sugimoto C."/>
            <person name="Kawazu S."/>
        </authorList>
    </citation>
    <scope>NUCLEOTIDE SEQUENCE [LARGE SCALE GENOMIC DNA]</scope>
    <source>
        <strain evidence="2 3">Miyake</strain>
    </source>
</reference>
<proteinExistence type="predicted"/>
<evidence type="ECO:0000313" key="3">
    <source>
        <dbReference type="Proteomes" id="UP000236319"/>
    </source>
</evidence>
<feature type="compositionally biased region" description="Basic and acidic residues" evidence="1">
    <location>
        <begin position="166"/>
        <end position="182"/>
    </location>
</feature>
<dbReference type="VEuPathDB" id="PiroplasmaDB:BOVATA_028350"/>
<dbReference type="Proteomes" id="UP000236319">
    <property type="component" value="Unassembled WGS sequence"/>
</dbReference>
<comment type="caution">
    <text evidence="2">The sequence shown here is derived from an EMBL/GenBank/DDBJ whole genome shotgun (WGS) entry which is preliminary data.</text>
</comment>
<dbReference type="AlphaFoldDB" id="A0A2H6KEC1"/>
<feature type="region of interest" description="Disordered" evidence="1">
    <location>
        <begin position="164"/>
        <end position="183"/>
    </location>
</feature>
<dbReference type="GeneID" id="39875112"/>
<sequence>MIAGMSMCSRAWRGGCRDAVPSKRWYSGLANEVSLEVIRTCSLWARREPRVVAGVSSAGSDIMLLAARHLGLQDSEQLWRLSPQSRQGRLPSVVSHTKIVYQDAVAGDRDGQHNDIWLGHARYRSYVALTLHGPTGIDGLGWWGDLGRESARFEEGESIEAVMRSDAAKDEGSNHAEGDPTSRTDTTIFVYPYARKNSQAIVETLNKYRTGLAEMDIRSLIYLCGSTGSSRALRLLGQLIREQCRGHETASAIHRVEEHAWPWMNNASMDNVTQIGLPVVLDALASAAIIQYTFEKESVIFDHIGSQLQKLDAKVKEEGAALAEEVKALDEEILNRVVNLLVLKRNLSQFNSDHIRVFSDFICDRLHRIDPKSIANIAFSLGHSKHLDEFWMFMMAKRIQDSPHEFGPDEIAAIMDAYSNACLEDHEFYATLCKQVAQNFEHYNLQHLTVILRALARVRVRDEWLLENTLNRLQSHLKERENFGDDKGTGRELAYMTANCVVAAGDLGYVGNCNFDVMWRLLTTRIRDSSFDICAINWLPLAAMTFASRTTLQTFMPVWLRHVLHTIQKLRSKTFVLTIQRRHHLVRHVFKLGILPPQLLPRQAQSILDDICDREYVRFASAIHESQPIYL</sequence>
<dbReference type="EMBL" id="BDSA01000003">
    <property type="protein sequence ID" value="GBE61342.1"/>
    <property type="molecule type" value="Genomic_DNA"/>
</dbReference>
<gene>
    <name evidence="2" type="ORF">BOVATA_028350</name>
</gene>
<dbReference type="OrthoDB" id="365359at2759"/>
<keyword evidence="3" id="KW-1185">Reference proteome</keyword>
<protein>
    <submittedName>
        <fullName evidence="2">Uncharacterized protein</fullName>
    </submittedName>
</protein>
<evidence type="ECO:0000256" key="1">
    <source>
        <dbReference type="SAM" id="MobiDB-lite"/>
    </source>
</evidence>